<name>A0A8S5SUJ9_9CAUD</name>
<dbReference type="Pfam" id="PF02368">
    <property type="entry name" value="Big_2"/>
    <property type="match status" value="1"/>
</dbReference>
<dbReference type="SUPFAM" id="SSF49373">
    <property type="entry name" value="Invasin/intimin cell-adhesion fragments"/>
    <property type="match status" value="1"/>
</dbReference>
<dbReference type="InterPro" id="IPR008964">
    <property type="entry name" value="Invasin/intimin_cell_adhesion"/>
</dbReference>
<organism evidence="2">
    <name type="scientific">Siphoviridae sp. ctFRY1</name>
    <dbReference type="NCBI Taxonomy" id="2827820"/>
    <lineage>
        <taxon>Viruses</taxon>
        <taxon>Duplodnaviria</taxon>
        <taxon>Heunggongvirae</taxon>
        <taxon>Uroviricota</taxon>
        <taxon>Caudoviricetes</taxon>
    </lineage>
</organism>
<dbReference type="Gene3D" id="2.60.40.1080">
    <property type="match status" value="1"/>
</dbReference>
<reference evidence="2" key="1">
    <citation type="journal article" date="2021" name="Proc. Natl. Acad. Sci. U.S.A.">
        <title>A Catalog of Tens of Thousands of Viruses from Human Metagenomes Reveals Hidden Associations with Chronic Diseases.</title>
        <authorList>
            <person name="Tisza M.J."/>
            <person name="Buck C.B."/>
        </authorList>
    </citation>
    <scope>NUCLEOTIDE SEQUENCE</scope>
    <source>
        <strain evidence="2">CtFRY1</strain>
    </source>
</reference>
<feature type="domain" description="BIG2" evidence="1">
    <location>
        <begin position="51"/>
        <end position="122"/>
    </location>
</feature>
<evidence type="ECO:0000259" key="1">
    <source>
        <dbReference type="Pfam" id="PF02368"/>
    </source>
</evidence>
<sequence length="135" mass="13588">MLKSILDHNADALDALAKTEDAEARRIIADTISHAGVFGASLPGPKPDVKVTSATVTVEPEAVKIGTQSKATVAVQPAGATDKSGVWLSGSPAIATVDESGNIDGKTPGSVDIIWVAKDGSGVSGRKTVAVANAE</sequence>
<accession>A0A8S5SUJ9</accession>
<dbReference type="EMBL" id="BK032676">
    <property type="protein sequence ID" value="DAF54242.1"/>
    <property type="molecule type" value="Genomic_DNA"/>
</dbReference>
<dbReference type="InterPro" id="IPR003343">
    <property type="entry name" value="Big_2"/>
</dbReference>
<proteinExistence type="predicted"/>
<evidence type="ECO:0000313" key="2">
    <source>
        <dbReference type="EMBL" id="DAF54242.1"/>
    </source>
</evidence>
<protein>
    <submittedName>
        <fullName evidence="2">Ig-like domain protein</fullName>
    </submittedName>
</protein>